<name>A0ABT8BYZ8_9VIBR</name>
<dbReference type="PANTHER" id="PTHR11773">
    <property type="entry name" value="GLYCINE DEHYDROGENASE, DECARBOXYLATING"/>
    <property type="match status" value="1"/>
</dbReference>
<comment type="similarity">
    <text evidence="3 8">Belongs to the GcvP family.</text>
</comment>
<evidence type="ECO:0000256" key="3">
    <source>
        <dbReference type="ARBA" id="ARBA00010756"/>
    </source>
</evidence>
<dbReference type="InterPro" id="IPR049316">
    <property type="entry name" value="GDC-P_C"/>
</dbReference>
<dbReference type="InterPro" id="IPR015421">
    <property type="entry name" value="PyrdxlP-dep_Trfase_major"/>
</dbReference>
<dbReference type="NCBIfam" id="TIGR00461">
    <property type="entry name" value="gcvP"/>
    <property type="match status" value="1"/>
</dbReference>
<keyword evidence="13" id="KW-1185">Reference proteome</keyword>
<organism evidence="12 13">
    <name type="scientific">Vibrio ostreicida</name>
    <dbReference type="NCBI Taxonomy" id="526588"/>
    <lineage>
        <taxon>Bacteria</taxon>
        <taxon>Pseudomonadati</taxon>
        <taxon>Pseudomonadota</taxon>
        <taxon>Gammaproteobacteria</taxon>
        <taxon>Vibrionales</taxon>
        <taxon>Vibrionaceae</taxon>
        <taxon>Vibrio</taxon>
    </lineage>
</organism>
<dbReference type="InterPro" id="IPR049315">
    <property type="entry name" value="GDC-P_N"/>
</dbReference>
<evidence type="ECO:0000313" key="13">
    <source>
        <dbReference type="Proteomes" id="UP001238540"/>
    </source>
</evidence>
<gene>
    <name evidence="8 12" type="primary">gcvP</name>
    <name evidence="12" type="ORF">QWZ16_22600</name>
</gene>
<proteinExistence type="inferred from homology"/>
<protein>
    <recommendedName>
        <fullName evidence="8">Glycine dehydrogenase (decarboxylating)</fullName>
        <ecNumber evidence="8">1.4.4.2</ecNumber>
    </recommendedName>
    <alternativeName>
        <fullName evidence="8">Glycine cleavage system P-protein</fullName>
    </alternativeName>
    <alternativeName>
        <fullName evidence="8">Glycine decarboxylase</fullName>
    </alternativeName>
    <alternativeName>
        <fullName evidence="8">Glycine dehydrogenase (aminomethyl-transferring)</fullName>
    </alternativeName>
</protein>
<dbReference type="Pfam" id="PF21478">
    <property type="entry name" value="GcvP2_C"/>
    <property type="match status" value="1"/>
</dbReference>
<evidence type="ECO:0000256" key="1">
    <source>
        <dbReference type="ARBA" id="ARBA00001933"/>
    </source>
</evidence>
<evidence type="ECO:0000256" key="2">
    <source>
        <dbReference type="ARBA" id="ARBA00003788"/>
    </source>
</evidence>
<evidence type="ECO:0000256" key="8">
    <source>
        <dbReference type="HAMAP-Rule" id="MF_00711"/>
    </source>
</evidence>
<dbReference type="PANTHER" id="PTHR11773:SF13">
    <property type="entry name" value="GLYCINE DEHYDROGENASE (DECARBOXYLATING)"/>
    <property type="match status" value="1"/>
</dbReference>
<dbReference type="InterPro" id="IPR015424">
    <property type="entry name" value="PyrdxlP-dep_Trfase"/>
</dbReference>
<dbReference type="InterPro" id="IPR020581">
    <property type="entry name" value="GDC_P"/>
</dbReference>
<dbReference type="Gene3D" id="3.90.1150.10">
    <property type="entry name" value="Aspartate Aminotransferase, domain 1"/>
    <property type="match status" value="2"/>
</dbReference>
<keyword evidence="5 8" id="KW-0663">Pyridoxal phosphate</keyword>
<sequence length="954" mass="104180">MTELLQSLSTNNEFVARHNGPNKSDQQTMLEAINAVNLDALIDETVPAQIRLEKPMSLSDAKSEADMLVAMKEFANQNQVKRSFIGQGYYDTFTPNVILRNVLENPGWYTAYTPYQPEISQGRLEALLNFQQMVMDLTAMDIANASLLDEATAAGEAMTLCKRAGKSKSNVFFVADDVHPQTLEVVKTRAKYIGFDVQVGALESLPEQDVFGALVQYPGTTGEVRDLTDIIAKAQANKTLVTIATDLLASALLKPAGEMGADVVIGSAQRFGVPMGYGGPHAAFMATRDKHKRTMPGRVIGVSIDTNGNQALRMAMQTREQHIRREKATSNICTAQALLANMASFYAVYHGAEGLRTIARRTHHMTAIIAAGLTKTGFELAHNSFFDTITIKSGAQTQALFEKAQAADLNLRKLNDQLGISCDETTTTADINALFAVFGVNQEVAALSSEIEGNEFAAIPEALRRTSHYLTHPVFNTHHSETQMMRYLKQLENKDFSLTHGMIPLGSCTMKLNAAAEMIPVTWPEFGSIHPFAPMEQAAGYSALAKDLKEKLCEITGYDDFSLQPNSGASGEYAGLIAIQRYHNSRGEGHRNVCLIPSSAHGTNPATASMVSLKVVVVTCDEDGNIDMADLAAKIEKHAEHLSSIMITYPSTHGVYEEQVKDVCEMVHAAGGQVYLDGANMNAQVGLTSPGFIGSDVSHLNLHKTFCIPHGGGGPGMGPIGVKSHLAPFLPGHIENGVEGSDHAVSAADLGSASILPISWAYIAMMGEIGLTDATKVAILNANYVMERLRPHYPILYRGSNGRVAHECIIDIRPLKEETGISEEDIAKRLMDYGFHAPTMSFPVAGTLMVEPTESEDLEEIDRFCEAMIAIREEMTKVKRGEWPLENNPLVNAPHTQVDLAKDEWDRPYSRELGCFPSPATKSWKYWPTVNRVDNVYGDRNLICSCPSIDNYED</sequence>
<dbReference type="CDD" id="cd00613">
    <property type="entry name" value="GDC-P"/>
    <property type="match status" value="2"/>
</dbReference>
<dbReference type="InterPro" id="IPR015422">
    <property type="entry name" value="PyrdxlP-dep_Trfase_small"/>
</dbReference>
<feature type="region of interest" description="Disordered" evidence="9">
    <location>
        <begin position="1"/>
        <end position="23"/>
    </location>
</feature>
<feature type="domain" description="Glycine cleavage system P-protein N-terminal" evidence="10">
    <location>
        <begin position="17"/>
        <end position="438"/>
    </location>
</feature>
<comment type="cofactor">
    <cofactor evidence="1 8">
        <name>pyridoxal 5'-phosphate</name>
        <dbReference type="ChEBI" id="CHEBI:597326"/>
    </cofactor>
</comment>
<reference evidence="13" key="1">
    <citation type="journal article" date="2019" name="Int. J. Syst. Evol. Microbiol.">
        <title>The Global Catalogue of Microorganisms (GCM) 10K type strain sequencing project: providing services to taxonomists for standard genome sequencing and annotation.</title>
        <authorList>
            <consortium name="The Broad Institute Genomics Platform"/>
            <consortium name="The Broad Institute Genome Sequencing Center for Infectious Disease"/>
            <person name="Wu L."/>
            <person name="Ma J."/>
        </authorList>
    </citation>
    <scope>NUCLEOTIDE SEQUENCE [LARGE SCALE GENOMIC DNA]</scope>
    <source>
        <strain evidence="13">CECT 7398</strain>
    </source>
</reference>
<feature type="modified residue" description="N6-(pyridoxal phosphate)lysine" evidence="8">
    <location>
        <position position="704"/>
    </location>
</feature>
<dbReference type="GO" id="GO:0004375">
    <property type="term" value="F:glycine dehydrogenase (decarboxylating) activity"/>
    <property type="evidence" value="ECO:0007669"/>
    <property type="project" value="UniProtKB-EC"/>
</dbReference>
<evidence type="ECO:0000259" key="10">
    <source>
        <dbReference type="Pfam" id="PF02347"/>
    </source>
</evidence>
<dbReference type="Gene3D" id="3.40.640.10">
    <property type="entry name" value="Type I PLP-dependent aspartate aminotransferase-like (Major domain)"/>
    <property type="match status" value="2"/>
</dbReference>
<evidence type="ECO:0000256" key="5">
    <source>
        <dbReference type="ARBA" id="ARBA00022898"/>
    </source>
</evidence>
<comment type="function">
    <text evidence="2 8">The glycine cleavage system catalyzes the degradation of glycine. The P protein binds the alpha-amino group of glycine through its pyridoxal phosphate cofactor; CO(2) is released and the remaining methylamine moiety is then transferred to the lipoamide cofactor of the H protein.</text>
</comment>
<comment type="caution">
    <text evidence="12">The sequence shown here is derived from an EMBL/GenBank/DDBJ whole genome shotgun (WGS) entry which is preliminary data.</text>
</comment>
<dbReference type="HAMAP" id="MF_00711">
    <property type="entry name" value="GcvP"/>
    <property type="match status" value="1"/>
</dbReference>
<evidence type="ECO:0000313" key="12">
    <source>
        <dbReference type="EMBL" id="MDN3612392.1"/>
    </source>
</evidence>
<dbReference type="SUPFAM" id="SSF53383">
    <property type="entry name" value="PLP-dependent transferases"/>
    <property type="match status" value="2"/>
</dbReference>
<feature type="domain" description="Glycine dehydrogenase C-terminal" evidence="11">
    <location>
        <begin position="774"/>
        <end position="895"/>
    </location>
</feature>
<accession>A0ABT8BYZ8</accession>
<feature type="compositionally biased region" description="Polar residues" evidence="9">
    <location>
        <begin position="1"/>
        <end position="13"/>
    </location>
</feature>
<dbReference type="Proteomes" id="UP001238540">
    <property type="component" value="Unassembled WGS sequence"/>
</dbReference>
<dbReference type="Pfam" id="PF02347">
    <property type="entry name" value="GDC-P"/>
    <property type="match status" value="2"/>
</dbReference>
<dbReference type="RefSeq" id="WP_076589731.1">
    <property type="nucleotide sequence ID" value="NZ_JABEYA020000010.1"/>
</dbReference>
<keyword evidence="6 8" id="KW-0560">Oxidoreductase</keyword>
<evidence type="ECO:0000256" key="9">
    <source>
        <dbReference type="SAM" id="MobiDB-lite"/>
    </source>
</evidence>
<dbReference type="EMBL" id="JAUFQC010000027">
    <property type="protein sequence ID" value="MDN3612392.1"/>
    <property type="molecule type" value="Genomic_DNA"/>
</dbReference>
<evidence type="ECO:0000256" key="4">
    <source>
        <dbReference type="ARBA" id="ARBA00011690"/>
    </source>
</evidence>
<evidence type="ECO:0000256" key="6">
    <source>
        <dbReference type="ARBA" id="ARBA00023002"/>
    </source>
</evidence>
<feature type="domain" description="Glycine cleavage system P-protein N-terminal" evidence="10">
    <location>
        <begin position="458"/>
        <end position="734"/>
    </location>
</feature>
<dbReference type="InterPro" id="IPR003437">
    <property type="entry name" value="GcvP"/>
</dbReference>
<comment type="subunit">
    <text evidence="4 8">The glycine cleavage system is composed of four proteins: P, T, L and H.</text>
</comment>
<dbReference type="EC" id="1.4.4.2" evidence="8"/>
<evidence type="ECO:0000259" key="11">
    <source>
        <dbReference type="Pfam" id="PF21478"/>
    </source>
</evidence>
<comment type="catalytic activity">
    <reaction evidence="7 8">
        <text>N(6)-[(R)-lipoyl]-L-lysyl-[glycine-cleavage complex H protein] + glycine + H(+) = N(6)-[(R)-S(8)-aminomethyldihydrolipoyl]-L-lysyl-[glycine-cleavage complex H protein] + CO2</text>
        <dbReference type="Rhea" id="RHEA:24304"/>
        <dbReference type="Rhea" id="RHEA-COMP:10494"/>
        <dbReference type="Rhea" id="RHEA-COMP:10495"/>
        <dbReference type="ChEBI" id="CHEBI:15378"/>
        <dbReference type="ChEBI" id="CHEBI:16526"/>
        <dbReference type="ChEBI" id="CHEBI:57305"/>
        <dbReference type="ChEBI" id="CHEBI:83099"/>
        <dbReference type="ChEBI" id="CHEBI:83143"/>
        <dbReference type="EC" id="1.4.4.2"/>
    </reaction>
</comment>
<evidence type="ECO:0000256" key="7">
    <source>
        <dbReference type="ARBA" id="ARBA00049026"/>
    </source>
</evidence>